<sequence>MIESFPYIYKGKSKDAIKQFIKSETGIEISNLLNKYIANPTLVHTANKQTLLLLAKEFEPIYQKYIGILDGPNEIGEIKIFGFFLKSRIERIPELQQYLM</sequence>
<protein>
    <submittedName>
        <fullName evidence="1">Uncharacterized protein</fullName>
    </submittedName>
</protein>
<name>A0A8S5MK85_9CAUD</name>
<reference evidence="1" key="1">
    <citation type="journal article" date="2021" name="Proc. Natl. Acad. Sci. U.S.A.">
        <title>A Catalog of Tens of Thousands of Viruses from Human Metagenomes Reveals Hidden Associations with Chronic Diseases.</title>
        <authorList>
            <person name="Tisza M.J."/>
            <person name="Buck C.B."/>
        </authorList>
    </citation>
    <scope>NUCLEOTIDE SEQUENCE</scope>
    <source>
        <strain evidence="1">CtMM521</strain>
    </source>
</reference>
<dbReference type="EMBL" id="BK014922">
    <property type="protein sequence ID" value="DAD82624.1"/>
    <property type="molecule type" value="Genomic_DNA"/>
</dbReference>
<proteinExistence type="predicted"/>
<organism evidence="1">
    <name type="scientific">Siphoviridae sp. ctMM521</name>
    <dbReference type="NCBI Taxonomy" id="2826259"/>
    <lineage>
        <taxon>Viruses</taxon>
        <taxon>Duplodnaviria</taxon>
        <taxon>Heunggongvirae</taxon>
        <taxon>Uroviricota</taxon>
        <taxon>Caudoviricetes</taxon>
    </lineage>
</organism>
<evidence type="ECO:0000313" key="1">
    <source>
        <dbReference type="EMBL" id="DAD82624.1"/>
    </source>
</evidence>
<accession>A0A8S5MK85</accession>